<feature type="transmembrane region" description="Helical" evidence="9">
    <location>
        <begin position="105"/>
        <end position="127"/>
    </location>
</feature>
<evidence type="ECO:0000256" key="6">
    <source>
        <dbReference type="ARBA" id="ARBA00023136"/>
    </source>
</evidence>
<dbReference type="Pfam" id="PF00001">
    <property type="entry name" value="7tm_1"/>
    <property type="match status" value="1"/>
</dbReference>
<keyword evidence="2" id="KW-1003">Cell membrane</keyword>
<feature type="transmembrane region" description="Helical" evidence="9">
    <location>
        <begin position="191"/>
        <end position="217"/>
    </location>
</feature>
<accession>A0A7M7GJ94</accession>
<name>A0A7M7GJ94_STRPU</name>
<evidence type="ECO:0000259" key="10">
    <source>
        <dbReference type="PROSITE" id="PS50262"/>
    </source>
</evidence>
<dbReference type="RefSeq" id="XP_003731731.1">
    <property type="nucleotide sequence ID" value="XM_003731683.1"/>
</dbReference>
<feature type="transmembrane region" description="Helical" evidence="9">
    <location>
        <begin position="148"/>
        <end position="171"/>
    </location>
</feature>
<proteinExistence type="predicted"/>
<dbReference type="PANTHER" id="PTHR24228">
    <property type="entry name" value="B2 BRADYKININ RECEPTOR/ANGIOTENSIN II RECEPTOR"/>
    <property type="match status" value="1"/>
</dbReference>
<dbReference type="CDD" id="cd00637">
    <property type="entry name" value="7tm_classA_rhodopsin-like"/>
    <property type="match status" value="1"/>
</dbReference>
<keyword evidence="6 9" id="KW-0472">Membrane</keyword>
<dbReference type="OrthoDB" id="10044919at2759"/>
<dbReference type="PANTHER" id="PTHR24228:SF72">
    <property type="entry name" value="G-PROTEIN COUPLED RECEPTORS FAMILY 1 PROFILE DOMAIN-CONTAINING PROTEIN"/>
    <property type="match status" value="1"/>
</dbReference>
<dbReference type="KEGG" id="spu:100891363"/>
<feature type="transmembrane region" description="Helical" evidence="9">
    <location>
        <begin position="302"/>
        <end position="323"/>
    </location>
</feature>
<evidence type="ECO:0000256" key="4">
    <source>
        <dbReference type="ARBA" id="ARBA00022989"/>
    </source>
</evidence>
<dbReference type="GO" id="GO:0004930">
    <property type="term" value="F:G protein-coupled receptor activity"/>
    <property type="evidence" value="ECO:0007669"/>
    <property type="project" value="UniProtKB-KW"/>
</dbReference>
<evidence type="ECO:0000256" key="8">
    <source>
        <dbReference type="ARBA" id="ARBA00023224"/>
    </source>
</evidence>
<dbReference type="PROSITE" id="PS50262">
    <property type="entry name" value="G_PROTEIN_RECEP_F1_2"/>
    <property type="match status" value="1"/>
</dbReference>
<protein>
    <recommendedName>
        <fullName evidence="10">G-protein coupled receptors family 1 profile domain-containing protein</fullName>
    </recommendedName>
</protein>
<reference evidence="11" key="2">
    <citation type="submission" date="2021-01" db="UniProtKB">
        <authorList>
            <consortium name="EnsemblMetazoa"/>
        </authorList>
    </citation>
    <scope>IDENTIFICATION</scope>
</reference>
<sequence>MAGTTIDWKGSKQSLGNFTEFSGIAFHHRAIVASILIALTPIGLFGNALVIVAVVVAKKLRTITNILVINLAVTDLVTCLCFPFLSAGLLNQTGSYPMHDMICASIAGVINTCLGCSTLTLLAIAFVRWYVITRSVRGHQGIHAPKKVVTLVVLIWIQSVASLILLLVLGIGTLEYSTFNRLCDFKGTNLIGMYLIVLIGIAMAIVLMFTLVFYLLILRHVLRHRKQIRNKFPTAEDIRAGATLNHETHASSTSPESRPTKIKAINKMEVEVTQNLFVVAGVLVICILPQSIIFMIPGDDALRIYSSMIMLANSVVNPIVYGFKHPIFKEVFKSLLWPSRIT</sequence>
<feature type="transmembrane region" description="Helical" evidence="9">
    <location>
        <begin position="30"/>
        <end position="56"/>
    </location>
</feature>
<keyword evidence="5" id="KW-0297">G-protein coupled receptor</keyword>
<dbReference type="InterPro" id="IPR017452">
    <property type="entry name" value="GPCR_Rhodpsn_7TM"/>
</dbReference>
<dbReference type="EnsemblMetazoa" id="XM_003731683">
    <property type="protein sequence ID" value="XP_003731731"/>
    <property type="gene ID" value="LOC100891363"/>
</dbReference>
<evidence type="ECO:0000256" key="7">
    <source>
        <dbReference type="ARBA" id="ARBA00023170"/>
    </source>
</evidence>
<dbReference type="AlphaFoldDB" id="A0A7M7GJ94"/>
<keyword evidence="3 9" id="KW-0812">Transmembrane</keyword>
<dbReference type="GO" id="GO:0007186">
    <property type="term" value="P:G protein-coupled receptor signaling pathway"/>
    <property type="evidence" value="ECO:0000318"/>
    <property type="project" value="GO_Central"/>
</dbReference>
<dbReference type="FunFam" id="1.20.1070.10:FF:000242">
    <property type="entry name" value="Uncharacterized protein"/>
    <property type="match status" value="1"/>
</dbReference>
<dbReference type="PRINTS" id="PR00237">
    <property type="entry name" value="GPCRRHODOPSN"/>
</dbReference>
<feature type="domain" description="G-protein coupled receptors family 1 profile" evidence="10">
    <location>
        <begin position="46"/>
        <end position="321"/>
    </location>
</feature>
<dbReference type="InParanoid" id="A0A7M7GJ94"/>
<keyword evidence="4 9" id="KW-1133">Transmembrane helix</keyword>
<dbReference type="Gene3D" id="1.20.1070.10">
    <property type="entry name" value="Rhodopsin 7-helix transmembrane proteins"/>
    <property type="match status" value="1"/>
</dbReference>
<dbReference type="GeneID" id="100891363"/>
<feature type="transmembrane region" description="Helical" evidence="9">
    <location>
        <begin position="276"/>
        <end position="296"/>
    </location>
</feature>
<evidence type="ECO:0000313" key="12">
    <source>
        <dbReference type="Proteomes" id="UP000007110"/>
    </source>
</evidence>
<comment type="subcellular location">
    <subcellularLocation>
        <location evidence="1">Cell membrane</location>
        <topology evidence="1">Multi-pass membrane protein</topology>
    </subcellularLocation>
</comment>
<feature type="transmembrane region" description="Helical" evidence="9">
    <location>
        <begin position="63"/>
        <end position="85"/>
    </location>
</feature>
<evidence type="ECO:0000256" key="5">
    <source>
        <dbReference type="ARBA" id="ARBA00023040"/>
    </source>
</evidence>
<dbReference type="InterPro" id="IPR000276">
    <property type="entry name" value="GPCR_Rhodpsn"/>
</dbReference>
<dbReference type="SUPFAM" id="SSF81321">
    <property type="entry name" value="Family A G protein-coupled receptor-like"/>
    <property type="match status" value="1"/>
</dbReference>
<organism evidence="11 12">
    <name type="scientific">Strongylocentrotus purpuratus</name>
    <name type="common">Purple sea urchin</name>
    <dbReference type="NCBI Taxonomy" id="7668"/>
    <lineage>
        <taxon>Eukaryota</taxon>
        <taxon>Metazoa</taxon>
        <taxon>Echinodermata</taxon>
        <taxon>Eleutherozoa</taxon>
        <taxon>Echinozoa</taxon>
        <taxon>Echinoidea</taxon>
        <taxon>Euechinoidea</taxon>
        <taxon>Echinacea</taxon>
        <taxon>Camarodonta</taxon>
        <taxon>Echinidea</taxon>
        <taxon>Strongylocentrotidae</taxon>
        <taxon>Strongylocentrotus</taxon>
    </lineage>
</organism>
<evidence type="ECO:0000256" key="9">
    <source>
        <dbReference type="SAM" id="Phobius"/>
    </source>
</evidence>
<evidence type="ECO:0000313" key="11">
    <source>
        <dbReference type="EnsemblMetazoa" id="XP_003731731"/>
    </source>
</evidence>
<keyword evidence="7" id="KW-0675">Receptor</keyword>
<keyword evidence="8" id="KW-0807">Transducer</keyword>
<reference evidence="12" key="1">
    <citation type="submission" date="2015-02" db="EMBL/GenBank/DDBJ databases">
        <title>Genome sequencing for Strongylocentrotus purpuratus.</title>
        <authorList>
            <person name="Murali S."/>
            <person name="Liu Y."/>
            <person name="Vee V."/>
            <person name="English A."/>
            <person name="Wang M."/>
            <person name="Skinner E."/>
            <person name="Han Y."/>
            <person name="Muzny D.M."/>
            <person name="Worley K.C."/>
            <person name="Gibbs R.A."/>
        </authorList>
    </citation>
    <scope>NUCLEOTIDE SEQUENCE</scope>
</reference>
<dbReference type="SMART" id="SM01381">
    <property type="entry name" value="7TM_GPCR_Srsx"/>
    <property type="match status" value="1"/>
</dbReference>
<evidence type="ECO:0000256" key="3">
    <source>
        <dbReference type="ARBA" id="ARBA00022692"/>
    </source>
</evidence>
<dbReference type="OMA" id="NHETHAS"/>
<dbReference type="Proteomes" id="UP000007110">
    <property type="component" value="Unassembled WGS sequence"/>
</dbReference>
<evidence type="ECO:0000256" key="1">
    <source>
        <dbReference type="ARBA" id="ARBA00004651"/>
    </source>
</evidence>
<keyword evidence="12" id="KW-1185">Reference proteome</keyword>
<evidence type="ECO:0000256" key="2">
    <source>
        <dbReference type="ARBA" id="ARBA00022475"/>
    </source>
</evidence>
<dbReference type="GO" id="GO:0005886">
    <property type="term" value="C:plasma membrane"/>
    <property type="evidence" value="ECO:0007669"/>
    <property type="project" value="UniProtKB-SubCell"/>
</dbReference>